<reference evidence="2 3" key="1">
    <citation type="submission" date="2017-06" db="EMBL/GenBank/DDBJ databases">
        <authorList>
            <person name="Kim H.J."/>
            <person name="Triplett B.A."/>
        </authorList>
    </citation>
    <scope>NUCLEOTIDE SEQUENCE [LARGE SCALE GENOMIC DNA]</scope>
    <source>
        <strain evidence="2 3">DSM 19307</strain>
    </source>
</reference>
<gene>
    <name evidence="2" type="ORF">SAMN05421640_0629</name>
</gene>
<keyword evidence="3" id="KW-1185">Reference proteome</keyword>
<dbReference type="Pfam" id="PF13302">
    <property type="entry name" value="Acetyltransf_3"/>
    <property type="match status" value="1"/>
</dbReference>
<dbReference type="GO" id="GO:0016747">
    <property type="term" value="F:acyltransferase activity, transferring groups other than amino-acyl groups"/>
    <property type="evidence" value="ECO:0007669"/>
    <property type="project" value="InterPro"/>
</dbReference>
<dbReference type="Gene3D" id="3.40.630.30">
    <property type="match status" value="1"/>
</dbReference>
<dbReference type="InterPro" id="IPR000182">
    <property type="entry name" value="GNAT_dom"/>
</dbReference>
<dbReference type="Proteomes" id="UP000198393">
    <property type="component" value="Unassembled WGS sequence"/>
</dbReference>
<feature type="domain" description="N-acetyltransferase" evidence="1">
    <location>
        <begin position="13"/>
        <end position="179"/>
    </location>
</feature>
<dbReference type="PANTHER" id="PTHR43610:SF1">
    <property type="entry name" value="N-ACETYLTRANSFERASE DOMAIN-CONTAINING PROTEIN"/>
    <property type="match status" value="1"/>
</dbReference>
<dbReference type="EMBL" id="FZPD01000001">
    <property type="protein sequence ID" value="SNS55134.1"/>
    <property type="molecule type" value="Genomic_DNA"/>
</dbReference>
<accession>A0A239FGE5</accession>
<dbReference type="PANTHER" id="PTHR43610">
    <property type="entry name" value="BLL6696 PROTEIN"/>
    <property type="match status" value="1"/>
</dbReference>
<evidence type="ECO:0000313" key="3">
    <source>
        <dbReference type="Proteomes" id="UP000198393"/>
    </source>
</evidence>
<name>A0A239FGE5_EKHLU</name>
<protein>
    <submittedName>
        <fullName evidence="2">Protein N-acetyltransferase, RimJ/RimL family</fullName>
    </submittedName>
</protein>
<dbReference type="SUPFAM" id="SSF55729">
    <property type="entry name" value="Acyl-CoA N-acyltransferases (Nat)"/>
    <property type="match status" value="1"/>
</dbReference>
<proteinExistence type="predicted"/>
<evidence type="ECO:0000259" key="1">
    <source>
        <dbReference type="PROSITE" id="PS51186"/>
    </source>
</evidence>
<dbReference type="InterPro" id="IPR016181">
    <property type="entry name" value="Acyl_CoA_acyltransferase"/>
</dbReference>
<evidence type="ECO:0000313" key="2">
    <source>
        <dbReference type="EMBL" id="SNS55134.1"/>
    </source>
</evidence>
<keyword evidence="2" id="KW-0808">Transferase</keyword>
<organism evidence="2 3">
    <name type="scientific">Ekhidna lutea</name>
    <dbReference type="NCBI Taxonomy" id="447679"/>
    <lineage>
        <taxon>Bacteria</taxon>
        <taxon>Pseudomonadati</taxon>
        <taxon>Bacteroidota</taxon>
        <taxon>Cytophagia</taxon>
        <taxon>Cytophagales</taxon>
        <taxon>Reichenbachiellaceae</taxon>
        <taxon>Ekhidna</taxon>
    </lineage>
</organism>
<dbReference type="AlphaFoldDB" id="A0A239FGE5"/>
<dbReference type="PROSITE" id="PS51186">
    <property type="entry name" value="GNAT"/>
    <property type="match status" value="1"/>
</dbReference>
<dbReference type="OrthoDB" id="9795199at2"/>
<dbReference type="RefSeq" id="WP_089355382.1">
    <property type="nucleotide sequence ID" value="NZ_FZPD01000001.1"/>
</dbReference>
<sequence>MKKFYIPLSDDLITLLPMTKEHVLEMRKLSGDADVWTWYTEDLTSPDALQDWMMKRFEESQRGEKMTYAVQLNETGGIIGSSSYGHIDWEEKGIEIGWTWLGKKYIGSGINKHMKFLMLHHAFETMEIERLELRTDELNTRSRKAMEKIGAKHDGTLRNHRSTQGRKRRNTVVYSIIKSEWPEIKTTIFKEF</sequence>